<organism evidence="2 3">
    <name type="scientific">Chania multitudinisentens RB-25</name>
    <dbReference type="NCBI Taxonomy" id="1441930"/>
    <lineage>
        <taxon>Bacteria</taxon>
        <taxon>Pseudomonadati</taxon>
        <taxon>Pseudomonadota</taxon>
        <taxon>Gammaproteobacteria</taxon>
        <taxon>Enterobacterales</taxon>
        <taxon>Yersiniaceae</taxon>
        <taxon>Chania</taxon>
    </lineage>
</organism>
<reference evidence="2 3" key="1">
    <citation type="submission" date="2014-01" db="EMBL/GenBank/DDBJ databases">
        <title>Isolation of Serratia multitudinisentens RB-25 from Ex-Landfill site.</title>
        <authorList>
            <person name="Robson E.H.J."/>
        </authorList>
    </citation>
    <scope>NUCLEOTIDE SEQUENCE [LARGE SCALE GENOMIC DNA]</scope>
    <source>
        <strain evidence="2 3">RB-25</strain>
    </source>
</reference>
<gene>
    <name evidence="2" type="ORF">Z042_24495</name>
</gene>
<feature type="transmembrane region" description="Helical" evidence="1">
    <location>
        <begin position="114"/>
        <end position="133"/>
    </location>
</feature>
<keyword evidence="3" id="KW-1185">Reference proteome</keyword>
<protein>
    <submittedName>
        <fullName evidence="2">Membrane protein</fullName>
    </submittedName>
</protein>
<dbReference type="Pfam" id="PF10754">
    <property type="entry name" value="DUF2569"/>
    <property type="match status" value="1"/>
</dbReference>
<dbReference type="EMBL" id="CP007044">
    <property type="protein sequence ID" value="AHG22413.1"/>
    <property type="molecule type" value="Genomic_DNA"/>
</dbReference>
<dbReference type="AlphaFoldDB" id="W0LEY4"/>
<sequence length="146" mass="16778">MTQAEYSRIGGWLLAPMAYLIVTLLSASLMLLLYGMAIFMPESREYLTTNAQAFTLPWYLSVLTALVMWGFTLYLLWLFCQRSQRFPKLFLVWLLITVLLAIKAFAFAPVPDEMAVRSLGWPLLMAALLVPYIKRSQRVKGTFTER</sequence>
<dbReference type="STRING" id="1441930.Z042_24495"/>
<dbReference type="Proteomes" id="UP000019030">
    <property type="component" value="Chromosome"/>
</dbReference>
<keyword evidence="1" id="KW-0472">Membrane</keyword>
<evidence type="ECO:0000313" key="3">
    <source>
        <dbReference type="Proteomes" id="UP000019030"/>
    </source>
</evidence>
<dbReference type="PATRIC" id="fig|1441930.4.peg.4850"/>
<feature type="transmembrane region" description="Helical" evidence="1">
    <location>
        <begin position="56"/>
        <end position="77"/>
    </location>
</feature>
<dbReference type="HOGENOM" id="CLU_147992_0_0_6"/>
<keyword evidence="1" id="KW-0812">Transmembrane</keyword>
<feature type="transmembrane region" description="Helical" evidence="1">
    <location>
        <begin position="12"/>
        <end position="36"/>
    </location>
</feature>
<evidence type="ECO:0000313" key="2">
    <source>
        <dbReference type="EMBL" id="AHG22413.1"/>
    </source>
</evidence>
<dbReference type="RefSeq" id="WP_024913093.1">
    <property type="nucleotide sequence ID" value="NZ_CP007044.2"/>
</dbReference>
<dbReference type="eggNOG" id="ENOG502ZZZI">
    <property type="taxonomic scope" value="Bacteria"/>
</dbReference>
<reference evidence="2 3" key="2">
    <citation type="submission" date="2015-03" db="EMBL/GenBank/DDBJ databases">
        <authorList>
            <person name="Chan K.-G."/>
        </authorList>
    </citation>
    <scope>NUCLEOTIDE SEQUENCE [LARGE SCALE GENOMIC DNA]</scope>
    <source>
        <strain evidence="2 3">RB-25</strain>
    </source>
</reference>
<name>W0LEY4_9GAMM</name>
<proteinExistence type="predicted"/>
<dbReference type="InterPro" id="IPR019690">
    <property type="entry name" value="DUF2569"/>
</dbReference>
<dbReference type="OrthoDB" id="6504677at2"/>
<feature type="transmembrane region" description="Helical" evidence="1">
    <location>
        <begin position="89"/>
        <end position="108"/>
    </location>
</feature>
<dbReference type="KEGG" id="sfo:Z042_24495"/>
<accession>W0LEY4</accession>
<keyword evidence="1" id="KW-1133">Transmembrane helix</keyword>
<evidence type="ECO:0000256" key="1">
    <source>
        <dbReference type="SAM" id="Phobius"/>
    </source>
</evidence>